<keyword evidence="1 6" id="KW-0963">Cytoplasm</keyword>
<dbReference type="Pfam" id="PF13083">
    <property type="entry name" value="KH_KhpA-B"/>
    <property type="match status" value="1"/>
</dbReference>
<dbReference type="InterPro" id="IPR038247">
    <property type="entry name" value="Jag_N_dom_sf"/>
</dbReference>
<evidence type="ECO:0000313" key="8">
    <source>
        <dbReference type="EMBL" id="MBP2019499.1"/>
    </source>
</evidence>
<dbReference type="InterPro" id="IPR034079">
    <property type="entry name" value="R3H_KhpB"/>
</dbReference>
<keyword evidence="3 6" id="KW-0133">Cell shape</keyword>
<dbReference type="InterPro" id="IPR038008">
    <property type="entry name" value="Jag_KH"/>
</dbReference>
<dbReference type="SMART" id="SM01245">
    <property type="entry name" value="Jag_N"/>
    <property type="match status" value="1"/>
</dbReference>
<organism evidence="8 9">
    <name type="scientific">Symbiobacterium terraclitae</name>
    <dbReference type="NCBI Taxonomy" id="557451"/>
    <lineage>
        <taxon>Bacteria</taxon>
        <taxon>Bacillati</taxon>
        <taxon>Bacillota</taxon>
        <taxon>Clostridia</taxon>
        <taxon>Eubacteriales</taxon>
        <taxon>Symbiobacteriaceae</taxon>
        <taxon>Symbiobacterium</taxon>
    </lineage>
</organism>
<gene>
    <name evidence="6" type="primary">khpB</name>
    <name evidence="6" type="synonym">eloR</name>
    <name evidence="8" type="ORF">J2Z79_002938</name>
</gene>
<dbReference type="EMBL" id="JAGGLG010000029">
    <property type="protein sequence ID" value="MBP2019499.1"/>
    <property type="molecule type" value="Genomic_DNA"/>
</dbReference>
<dbReference type="NCBIfam" id="NF041568">
    <property type="entry name" value="Jag_EloR"/>
    <property type="match status" value="1"/>
</dbReference>
<dbReference type="InterPro" id="IPR039247">
    <property type="entry name" value="KhpB"/>
</dbReference>
<dbReference type="InterPro" id="IPR001374">
    <property type="entry name" value="R3H_dom"/>
</dbReference>
<accession>A0ABS4JVB5</accession>
<evidence type="ECO:0000256" key="5">
    <source>
        <dbReference type="ARBA" id="ARBA00023316"/>
    </source>
</evidence>
<comment type="subcellular location">
    <subcellularLocation>
        <location evidence="6">Cytoplasm</location>
    </subcellularLocation>
</comment>
<protein>
    <recommendedName>
        <fullName evidence="6">RNA-binding protein KhpB</fullName>
    </recommendedName>
    <alternativeName>
        <fullName evidence="6">RNA-binding protein EloR</fullName>
    </alternativeName>
</protein>
<dbReference type="PANTHER" id="PTHR35800">
    <property type="entry name" value="PROTEIN JAG"/>
    <property type="match status" value="1"/>
</dbReference>
<comment type="function">
    <text evidence="6">A probable RNA chaperone. Forms a complex with KhpA which binds to cellular RNA and controls its expression. Plays a role in peptidoglycan (PG) homeostasis and cell length regulation.</text>
</comment>
<comment type="subunit">
    <text evidence="6">Forms a complex with KhpA.</text>
</comment>
<keyword evidence="4 6" id="KW-0143">Chaperone</keyword>
<dbReference type="CDD" id="cd02644">
    <property type="entry name" value="R3H_jag"/>
    <property type="match status" value="1"/>
</dbReference>
<comment type="caution">
    <text evidence="6">Lacks conserved residue(s) required for the propagation of feature annotation.</text>
</comment>
<dbReference type="Gene3D" id="3.30.1370.50">
    <property type="entry name" value="R3H-like domain"/>
    <property type="match status" value="1"/>
</dbReference>
<evidence type="ECO:0000256" key="3">
    <source>
        <dbReference type="ARBA" id="ARBA00022960"/>
    </source>
</evidence>
<reference evidence="8 9" key="1">
    <citation type="submission" date="2021-03" db="EMBL/GenBank/DDBJ databases">
        <title>Genomic Encyclopedia of Type Strains, Phase IV (KMG-IV): sequencing the most valuable type-strain genomes for metagenomic binning, comparative biology and taxonomic classification.</title>
        <authorList>
            <person name="Goeker M."/>
        </authorList>
    </citation>
    <scope>NUCLEOTIDE SEQUENCE [LARGE SCALE GENOMIC DNA]</scope>
    <source>
        <strain evidence="8 9">DSM 27138</strain>
    </source>
</reference>
<proteinExistence type="inferred from homology"/>
<sequence>MRSVERSGRTVDEAVLAALEELGVPSDRVTIEVLDEGKGGFLGIGARPAVVRVTVKENRAERVEAFLADVCEAMGIGVRIETREDGEYIYVDVTGQEAGILIGHHGQTLDALQYLCNLVAGRSGQQGSRIVLDVEGYRRRRTETLTTLATRLAERVVRSGEPAVLEPMSAQERRVIHLALQDYPGVTTTSEGQDPFRRVVIQKKG</sequence>
<name>A0ABS4JVB5_9FIRM</name>
<dbReference type="Gene3D" id="3.30.30.80">
    <property type="entry name" value="probable RNA-binding protein from clostridium symbiosum atcc 14940"/>
    <property type="match status" value="1"/>
</dbReference>
<keyword evidence="5 6" id="KW-0961">Cell wall biogenesis/degradation</keyword>
<comment type="domain">
    <text evidence="6">Has an N-terminal Jag-N domain and 2 RNA-binding domains (KH and R3H).</text>
</comment>
<dbReference type="CDD" id="cd02414">
    <property type="entry name" value="KH-II_Jag"/>
    <property type="match status" value="1"/>
</dbReference>
<feature type="domain" description="R3H" evidence="7">
    <location>
        <begin position="139"/>
        <end position="205"/>
    </location>
</feature>
<keyword evidence="9" id="KW-1185">Reference proteome</keyword>
<comment type="similarity">
    <text evidence="6">Belongs to the KhpB RNA-binding protein family.</text>
</comment>
<comment type="caution">
    <text evidence="8">The sequence shown here is derived from an EMBL/GenBank/DDBJ whole genome shotgun (WGS) entry which is preliminary data.</text>
</comment>
<evidence type="ECO:0000256" key="1">
    <source>
        <dbReference type="ARBA" id="ARBA00022490"/>
    </source>
</evidence>
<evidence type="ECO:0000259" key="7">
    <source>
        <dbReference type="PROSITE" id="PS51061"/>
    </source>
</evidence>
<dbReference type="PROSITE" id="PS51061">
    <property type="entry name" value="R3H"/>
    <property type="match status" value="1"/>
</dbReference>
<dbReference type="PANTHER" id="PTHR35800:SF1">
    <property type="entry name" value="RNA-BINDING PROTEIN KHPB"/>
    <property type="match status" value="1"/>
</dbReference>
<dbReference type="RefSeq" id="WP_209467604.1">
    <property type="nucleotide sequence ID" value="NZ_JAGGLG010000029.1"/>
</dbReference>
<dbReference type="Gene3D" id="3.30.300.20">
    <property type="match status" value="1"/>
</dbReference>
<dbReference type="Pfam" id="PF14804">
    <property type="entry name" value="Jag_N"/>
    <property type="match status" value="1"/>
</dbReference>
<evidence type="ECO:0000313" key="9">
    <source>
        <dbReference type="Proteomes" id="UP001519289"/>
    </source>
</evidence>
<dbReference type="InterPro" id="IPR036867">
    <property type="entry name" value="R3H_dom_sf"/>
</dbReference>
<keyword evidence="2 6" id="KW-0694">RNA-binding</keyword>
<evidence type="ECO:0000256" key="2">
    <source>
        <dbReference type="ARBA" id="ARBA00022884"/>
    </source>
</evidence>
<evidence type="ECO:0000256" key="6">
    <source>
        <dbReference type="HAMAP-Rule" id="MF_00867"/>
    </source>
</evidence>
<dbReference type="Pfam" id="PF01424">
    <property type="entry name" value="R3H"/>
    <property type="match status" value="1"/>
</dbReference>
<dbReference type="SMART" id="SM00393">
    <property type="entry name" value="R3H"/>
    <property type="match status" value="1"/>
</dbReference>
<dbReference type="Proteomes" id="UP001519289">
    <property type="component" value="Unassembled WGS sequence"/>
</dbReference>
<dbReference type="InterPro" id="IPR015946">
    <property type="entry name" value="KH_dom-like_a/b"/>
</dbReference>
<dbReference type="InterPro" id="IPR032782">
    <property type="entry name" value="KhpB_N"/>
</dbReference>
<dbReference type="SUPFAM" id="SSF82708">
    <property type="entry name" value="R3H domain"/>
    <property type="match status" value="1"/>
</dbReference>
<evidence type="ECO:0000256" key="4">
    <source>
        <dbReference type="ARBA" id="ARBA00023186"/>
    </source>
</evidence>
<dbReference type="HAMAP" id="MF_00867">
    <property type="entry name" value="KhpB"/>
    <property type="match status" value="1"/>
</dbReference>